<protein>
    <submittedName>
        <fullName evidence="1">Uncharacterized protein</fullName>
    </submittedName>
</protein>
<organism evidence="1 2">
    <name type="scientific">Lentithecium fluviatile CBS 122367</name>
    <dbReference type="NCBI Taxonomy" id="1168545"/>
    <lineage>
        <taxon>Eukaryota</taxon>
        <taxon>Fungi</taxon>
        <taxon>Dikarya</taxon>
        <taxon>Ascomycota</taxon>
        <taxon>Pezizomycotina</taxon>
        <taxon>Dothideomycetes</taxon>
        <taxon>Pleosporomycetidae</taxon>
        <taxon>Pleosporales</taxon>
        <taxon>Massarineae</taxon>
        <taxon>Lentitheciaceae</taxon>
        <taxon>Lentithecium</taxon>
    </lineage>
</organism>
<proteinExistence type="predicted"/>
<sequence length="88" mass="10038">MTYACNATHDRAIRCAKRHSESLMRVGRSLGTSPCTQTLPILQAKIQTVGFPHALSVIRCLTALFRELPHLENARFFPKRLPRRLRLP</sequence>
<reference evidence="1" key="1">
    <citation type="journal article" date="2020" name="Stud. Mycol.">
        <title>101 Dothideomycetes genomes: a test case for predicting lifestyles and emergence of pathogens.</title>
        <authorList>
            <person name="Haridas S."/>
            <person name="Albert R."/>
            <person name="Binder M."/>
            <person name="Bloem J."/>
            <person name="Labutti K."/>
            <person name="Salamov A."/>
            <person name="Andreopoulos B."/>
            <person name="Baker S."/>
            <person name="Barry K."/>
            <person name="Bills G."/>
            <person name="Bluhm B."/>
            <person name="Cannon C."/>
            <person name="Castanera R."/>
            <person name="Culley D."/>
            <person name="Daum C."/>
            <person name="Ezra D."/>
            <person name="Gonzalez J."/>
            <person name="Henrissat B."/>
            <person name="Kuo A."/>
            <person name="Liang C."/>
            <person name="Lipzen A."/>
            <person name="Lutzoni F."/>
            <person name="Magnuson J."/>
            <person name="Mondo S."/>
            <person name="Nolan M."/>
            <person name="Ohm R."/>
            <person name="Pangilinan J."/>
            <person name="Park H.-J."/>
            <person name="Ramirez L."/>
            <person name="Alfaro M."/>
            <person name="Sun H."/>
            <person name="Tritt A."/>
            <person name="Yoshinaga Y."/>
            <person name="Zwiers L.-H."/>
            <person name="Turgeon B."/>
            <person name="Goodwin S."/>
            <person name="Spatafora J."/>
            <person name="Crous P."/>
            <person name="Grigoriev I."/>
        </authorList>
    </citation>
    <scope>NUCLEOTIDE SEQUENCE</scope>
    <source>
        <strain evidence="1">CBS 122367</strain>
    </source>
</reference>
<dbReference type="Proteomes" id="UP000799291">
    <property type="component" value="Unassembled WGS sequence"/>
</dbReference>
<keyword evidence="2" id="KW-1185">Reference proteome</keyword>
<dbReference type="EMBL" id="MU005605">
    <property type="protein sequence ID" value="KAF2679270.1"/>
    <property type="molecule type" value="Genomic_DNA"/>
</dbReference>
<dbReference type="AlphaFoldDB" id="A0A6G1IMQ8"/>
<evidence type="ECO:0000313" key="2">
    <source>
        <dbReference type="Proteomes" id="UP000799291"/>
    </source>
</evidence>
<accession>A0A6G1IMQ8</accession>
<evidence type="ECO:0000313" key="1">
    <source>
        <dbReference type="EMBL" id="KAF2679270.1"/>
    </source>
</evidence>
<name>A0A6G1IMQ8_9PLEO</name>
<gene>
    <name evidence="1" type="ORF">K458DRAFT_119521</name>
</gene>